<dbReference type="InterPro" id="IPR018356">
    <property type="entry name" value="Tscrpt_reg_HTH_DeoR_CS"/>
</dbReference>
<dbReference type="Proteomes" id="UP000247454">
    <property type="component" value="Unassembled WGS sequence"/>
</dbReference>
<accession>A0A318T052</accession>
<dbReference type="Gene3D" id="3.40.50.1360">
    <property type="match status" value="1"/>
</dbReference>
<keyword evidence="2" id="KW-0805">Transcription regulation</keyword>
<evidence type="ECO:0000256" key="4">
    <source>
        <dbReference type="ARBA" id="ARBA00023163"/>
    </source>
</evidence>
<dbReference type="PANTHER" id="PTHR30363">
    <property type="entry name" value="HTH-TYPE TRANSCRIPTIONAL REGULATOR SRLR-RELATED"/>
    <property type="match status" value="1"/>
</dbReference>
<dbReference type="AlphaFoldDB" id="A0A318T052"/>
<dbReference type="InterPro" id="IPR050313">
    <property type="entry name" value="Carb_Metab_HTH_regulators"/>
</dbReference>
<keyword evidence="1" id="KW-0678">Repressor</keyword>
<dbReference type="PANTHER" id="PTHR30363:SF4">
    <property type="entry name" value="GLYCEROL-3-PHOSPHATE REGULON REPRESSOR"/>
    <property type="match status" value="1"/>
</dbReference>
<dbReference type="GO" id="GO:0003700">
    <property type="term" value="F:DNA-binding transcription factor activity"/>
    <property type="evidence" value="ECO:0007669"/>
    <property type="project" value="InterPro"/>
</dbReference>
<gene>
    <name evidence="6" type="ORF">C7477_11028</name>
</gene>
<reference evidence="6 7" key="1">
    <citation type="submission" date="2018-06" db="EMBL/GenBank/DDBJ databases">
        <title>Genomic Encyclopedia of Type Strains, Phase III (KMG-III): the genomes of soil and plant-associated and newly described type strains.</title>
        <authorList>
            <person name="Whitman W."/>
        </authorList>
    </citation>
    <scope>NUCLEOTIDE SEQUENCE [LARGE SCALE GENOMIC DNA]</scope>
    <source>
        <strain evidence="6 7">ORS 1419</strain>
    </source>
</reference>
<feature type="domain" description="HTH deoR-type" evidence="5">
    <location>
        <begin position="14"/>
        <end position="69"/>
    </location>
</feature>
<keyword evidence="7" id="KW-1185">Reference proteome</keyword>
<dbReference type="SMART" id="SM00420">
    <property type="entry name" value="HTH_DEOR"/>
    <property type="match status" value="1"/>
</dbReference>
<evidence type="ECO:0000256" key="2">
    <source>
        <dbReference type="ARBA" id="ARBA00023015"/>
    </source>
</evidence>
<evidence type="ECO:0000313" key="7">
    <source>
        <dbReference type="Proteomes" id="UP000247454"/>
    </source>
</evidence>
<dbReference type="EMBL" id="QJTF01000010">
    <property type="protein sequence ID" value="PYE87845.1"/>
    <property type="molecule type" value="Genomic_DNA"/>
</dbReference>
<dbReference type="GO" id="GO:0003677">
    <property type="term" value="F:DNA binding"/>
    <property type="evidence" value="ECO:0007669"/>
    <property type="project" value="UniProtKB-KW"/>
</dbReference>
<organism evidence="6 7">
    <name type="scientific">Phyllobacterium leguminum</name>
    <dbReference type="NCBI Taxonomy" id="314237"/>
    <lineage>
        <taxon>Bacteria</taxon>
        <taxon>Pseudomonadati</taxon>
        <taxon>Pseudomonadota</taxon>
        <taxon>Alphaproteobacteria</taxon>
        <taxon>Hyphomicrobiales</taxon>
        <taxon>Phyllobacteriaceae</taxon>
        <taxon>Phyllobacterium</taxon>
    </lineage>
</organism>
<sequence>MHIDDLNEDEDGKKGRRQAYLVRYLAQNHYISLEEIASRFSVTTQTARRDIMALERQGKVRRLHGGAVASIPLDPVVYRQRRIVNAERKEAIGKRVAELLPDNASIFIDTGTTCEAVARALVARKGLRVVTYSLRVATTLSEATDFTIAVPGGFVRQVDAGVFSQNSPEFISAFKFDYVIISVSGIDDEGDIGDDDYAEVAAVRAAMQQAGRVILAIDSSKFGRRALVRLGSVREADMIVTDAKPADNLLQILEQSRTELHLAEALTGNVGQG</sequence>
<evidence type="ECO:0000313" key="6">
    <source>
        <dbReference type="EMBL" id="PYE87845.1"/>
    </source>
</evidence>
<dbReference type="Pfam" id="PF00455">
    <property type="entry name" value="DeoRC"/>
    <property type="match status" value="1"/>
</dbReference>
<dbReference type="RefSeq" id="WP_110751634.1">
    <property type="nucleotide sequence ID" value="NZ_QJTF01000010.1"/>
</dbReference>
<dbReference type="SUPFAM" id="SSF46785">
    <property type="entry name" value="Winged helix' DNA-binding domain"/>
    <property type="match status" value="1"/>
</dbReference>
<keyword evidence="4" id="KW-0804">Transcription</keyword>
<dbReference type="InterPro" id="IPR001034">
    <property type="entry name" value="DeoR_HTH"/>
</dbReference>
<dbReference type="InterPro" id="IPR036390">
    <property type="entry name" value="WH_DNA-bd_sf"/>
</dbReference>
<dbReference type="PROSITE" id="PS00894">
    <property type="entry name" value="HTH_DEOR_1"/>
    <property type="match status" value="1"/>
</dbReference>
<keyword evidence="3" id="KW-0238">DNA-binding</keyword>
<dbReference type="SUPFAM" id="SSF100950">
    <property type="entry name" value="NagB/RpiA/CoA transferase-like"/>
    <property type="match status" value="1"/>
</dbReference>
<dbReference type="OrthoDB" id="31600at2"/>
<protein>
    <submittedName>
        <fullName evidence="6">DeoR family transcriptional regulator</fullName>
    </submittedName>
</protein>
<evidence type="ECO:0000256" key="3">
    <source>
        <dbReference type="ARBA" id="ARBA00023125"/>
    </source>
</evidence>
<evidence type="ECO:0000259" key="5">
    <source>
        <dbReference type="PROSITE" id="PS51000"/>
    </source>
</evidence>
<dbReference type="PROSITE" id="PS51000">
    <property type="entry name" value="HTH_DEOR_2"/>
    <property type="match status" value="1"/>
</dbReference>
<dbReference type="Gene3D" id="1.10.10.10">
    <property type="entry name" value="Winged helix-like DNA-binding domain superfamily/Winged helix DNA-binding domain"/>
    <property type="match status" value="1"/>
</dbReference>
<dbReference type="InterPro" id="IPR036388">
    <property type="entry name" value="WH-like_DNA-bd_sf"/>
</dbReference>
<dbReference type="InterPro" id="IPR037171">
    <property type="entry name" value="NagB/RpiA_transferase-like"/>
</dbReference>
<evidence type="ECO:0000256" key="1">
    <source>
        <dbReference type="ARBA" id="ARBA00022491"/>
    </source>
</evidence>
<name>A0A318T052_9HYPH</name>
<dbReference type="Pfam" id="PF08220">
    <property type="entry name" value="HTH_DeoR"/>
    <property type="match status" value="1"/>
</dbReference>
<dbReference type="PRINTS" id="PR00037">
    <property type="entry name" value="HTHLACR"/>
</dbReference>
<comment type="caution">
    <text evidence="6">The sequence shown here is derived from an EMBL/GenBank/DDBJ whole genome shotgun (WGS) entry which is preliminary data.</text>
</comment>
<proteinExistence type="predicted"/>
<dbReference type="SMART" id="SM01134">
    <property type="entry name" value="DeoRC"/>
    <property type="match status" value="1"/>
</dbReference>
<dbReference type="InterPro" id="IPR014036">
    <property type="entry name" value="DeoR-like_C"/>
</dbReference>